<accession>A0A3G4ZMH1</accession>
<name>A0A3G4ZMH1_9VIRU</name>
<reference evidence="1" key="1">
    <citation type="submission" date="2018-10" db="EMBL/GenBank/DDBJ databases">
        <title>Hidden diversity of soil giant viruses.</title>
        <authorList>
            <person name="Schulz F."/>
            <person name="Alteio L."/>
            <person name="Goudeau D."/>
            <person name="Ryan E.M."/>
            <person name="Malmstrom R.R."/>
            <person name="Blanchard J."/>
            <person name="Woyke T."/>
        </authorList>
    </citation>
    <scope>NUCLEOTIDE SEQUENCE</scope>
    <source>
        <strain evidence="1">TEV1</strain>
    </source>
</reference>
<evidence type="ECO:0000313" key="1">
    <source>
        <dbReference type="EMBL" id="AYV75241.1"/>
    </source>
</evidence>
<gene>
    <name evidence="1" type="ORF">Terrestrivirus1_115</name>
</gene>
<proteinExistence type="predicted"/>
<dbReference type="EMBL" id="MK071979">
    <property type="protein sequence ID" value="AYV75241.1"/>
    <property type="molecule type" value="Genomic_DNA"/>
</dbReference>
<organism evidence="1">
    <name type="scientific">Terrestrivirus sp</name>
    <dbReference type="NCBI Taxonomy" id="2487775"/>
    <lineage>
        <taxon>Viruses</taxon>
        <taxon>Varidnaviria</taxon>
        <taxon>Bamfordvirae</taxon>
        <taxon>Nucleocytoviricota</taxon>
        <taxon>Megaviricetes</taxon>
        <taxon>Imitervirales</taxon>
        <taxon>Mimiviridae</taxon>
        <taxon>Klosneuvirinae</taxon>
    </lineage>
</organism>
<protein>
    <submittedName>
        <fullName evidence="1">Uncharacterized protein</fullName>
    </submittedName>
</protein>
<sequence>MKFDTEGFRWYLHEMCKKLNDNEKACQHFVFNLEFVESIESKYEDEPDCMKLMDLVETFICKECRFPMSSHPVCSKYNKTDSKNEYLEDLCGSCGMQGHYHEACQSFTFVQDQDGKLQKKCTTCGKGYFDHIGRLEKEGVKQCHSFKDNSHGYCLTCSRHITRHMHNEKYYAMSTRTRDDFSLKNLQLSVRAQENLVCAIMCKNISEQILAPDFVNLMKIQKEHNYYDNL</sequence>